<dbReference type="Gene3D" id="3.40.50.2000">
    <property type="entry name" value="Glycogen Phosphorylase B"/>
    <property type="match status" value="1"/>
</dbReference>
<keyword evidence="2" id="KW-1185">Reference proteome</keyword>
<evidence type="ECO:0000313" key="2">
    <source>
        <dbReference type="Proteomes" id="UP001063350"/>
    </source>
</evidence>
<evidence type="ECO:0000313" key="1">
    <source>
        <dbReference type="EMBL" id="BCO09466.1"/>
    </source>
</evidence>
<dbReference type="AlphaFoldDB" id="A0A915U0Y9"/>
<sequence length="409" mass="46345">MYYNTSTMTEMPRLDILLYAHDGRGLGHASRTIAIGMAIRRLYPSLRVALVTGCSFSRELIGNVPLDWIKLPSYETRVINGRSRGITGKSGYSDQELGRLRTRMLEDLVRLYRPRMVLVDHQPQGKHRELLRAIETSQKDRTRWVLGVRGVTGAVPQTRSDLAAELFRSSYHGILWYGDSRVLGTDHLEQLRQRFGTEPVECGYVSRLAQLLHFQAESPPGTVPTMAGTMAIPWQGEQTLELLGLLPDVLHRFGPGPGLWTIFVPDLPDPLWQRHLDSLRAIDHVRVEPVSASYVQALVNSRTAVIYGGYNSVVDILHTGIPAVVLLREMRDGEQQLHLRLLRHHVGDQLRLLPEKDVHPDQLHTLLEAQLRRKRAPSSDHICLTGAENSARYLHRLLQDDKITFRATM</sequence>
<proteinExistence type="predicted"/>
<reference evidence="1" key="1">
    <citation type="submission" date="2020-12" db="EMBL/GenBank/DDBJ databases">
        <title>Desulfobium dissulfuricans gen. nov., sp. nov., a novel mesophilic, sulfate-reducing bacterium isolated from a deep-sea hydrothermal vent.</title>
        <authorList>
            <person name="Hashimoto Y."/>
            <person name="Tame A."/>
            <person name="Sawayama S."/>
            <person name="Miyazaki J."/>
            <person name="Takai K."/>
            <person name="Nakagawa S."/>
        </authorList>
    </citation>
    <scope>NUCLEOTIDE SEQUENCE</scope>
    <source>
        <strain evidence="1">GF1</strain>
    </source>
</reference>
<name>A0A915U0Y9_9BACT</name>
<dbReference type="EMBL" id="AP024233">
    <property type="protein sequence ID" value="BCO09466.1"/>
    <property type="molecule type" value="Genomic_DNA"/>
</dbReference>
<gene>
    <name evidence="1" type="ORF">GF1_18420</name>
</gene>
<evidence type="ECO:0008006" key="3">
    <source>
        <dbReference type="Google" id="ProtNLM"/>
    </source>
</evidence>
<protein>
    <recommendedName>
        <fullName evidence="3">Glycosyl transferase family 28 C-terminal domain-containing protein</fullName>
    </recommendedName>
</protein>
<dbReference type="KEGG" id="ddu:GF1_18420"/>
<organism evidence="1 2">
    <name type="scientific">Desulfolithobacter dissulfuricans</name>
    <dbReference type="NCBI Taxonomy" id="2795293"/>
    <lineage>
        <taxon>Bacteria</taxon>
        <taxon>Pseudomonadati</taxon>
        <taxon>Thermodesulfobacteriota</taxon>
        <taxon>Desulfobulbia</taxon>
        <taxon>Desulfobulbales</taxon>
        <taxon>Desulfobulbaceae</taxon>
        <taxon>Desulfolithobacter</taxon>
    </lineage>
</organism>
<dbReference type="Proteomes" id="UP001063350">
    <property type="component" value="Chromosome"/>
</dbReference>
<accession>A0A915U0Y9</accession>